<accession>A0A559KJP6</accession>
<proteinExistence type="inferred from homology"/>
<dbReference type="InterPro" id="IPR023201">
    <property type="entry name" value="SecY_dom_sf"/>
</dbReference>
<protein>
    <recommendedName>
        <fullName evidence="9">Protein translocase subunit SecY</fullName>
    </recommendedName>
</protein>
<keyword evidence="3 9" id="KW-0813">Transport</keyword>
<dbReference type="InterPro" id="IPR026593">
    <property type="entry name" value="SecY"/>
</dbReference>
<comment type="subcellular location">
    <subcellularLocation>
        <location evidence="9">Cell membrane</location>
        <topology evidence="9">Multi-pass membrane protein</topology>
    </subcellularLocation>
    <subcellularLocation>
        <location evidence="1">Membrane</location>
        <topology evidence="1">Multi-pass membrane protein</topology>
    </subcellularLocation>
</comment>
<keyword evidence="8 9" id="KW-0472">Membrane</keyword>
<comment type="similarity">
    <text evidence="2 9 10">Belongs to the SecY/SEC61-alpha family.</text>
</comment>
<dbReference type="OrthoDB" id="9809248at2"/>
<feature type="transmembrane region" description="Helical" evidence="9">
    <location>
        <begin position="402"/>
        <end position="421"/>
    </location>
</feature>
<evidence type="ECO:0000256" key="4">
    <source>
        <dbReference type="ARBA" id="ARBA00022692"/>
    </source>
</evidence>
<keyword evidence="5 9" id="KW-0653">Protein transport</keyword>
<sequence>MKKIINFFSDRKTTIKKIFITLIVVFIYLFGTYLYIPFLPKEIYTYLKNESPDESLNLFLPSSFCILSLGVAPYITASIIMQLAQKVIPLLKDWREQGSKGNYKINLTTKFLTLFTAIFQGLALIFQFTRKIKFHNDIFQKLGLKPKPELTLNYYQIIIIISILVVGSFVCIWLANIITSKGISDGISFLIVVSVSKELSKNVKSLVSEGLLKKDLFNGGGVYLLILLLFFILLFLTVVLSSSYLKIPVYYMSTENNDKALNHIPIKLNSAGVLPIILANAILNVVFTLRFILSPANKFQKFFSIFEESRSEYLGLGFFIYLLLIMLFAFFSIFMNINANEIAQSLSKKNAYLEGKKPGKETVDKINYELFKITVIGVIFLTLLSAVPDLINIFFKKQLKQIGIKSSIGGTALLIVVGVAIECMKNLTKKTNIQKMHNTLF</sequence>
<dbReference type="PIRSF" id="PIRSF004557">
    <property type="entry name" value="SecY"/>
    <property type="match status" value="1"/>
</dbReference>
<feature type="transmembrane region" description="Helical" evidence="9">
    <location>
        <begin position="105"/>
        <end position="126"/>
    </location>
</feature>
<dbReference type="GO" id="GO:0005886">
    <property type="term" value="C:plasma membrane"/>
    <property type="evidence" value="ECO:0007669"/>
    <property type="project" value="UniProtKB-SubCell"/>
</dbReference>
<comment type="subunit">
    <text evidence="9">Component of the Sec protein translocase complex. Heterotrimer consisting of SecY, SecE and SecG subunits. The heterotrimers can form oligomers, although 1 heterotrimer is thought to be able to translocate proteins. Interacts with the ribosome. Interacts with SecDF, and other proteins may be involved. Interacts with SecA.</text>
</comment>
<organism evidence="11 12">
    <name type="scientific">Candidatus Phytoplasma pini</name>
    <dbReference type="NCBI Taxonomy" id="267362"/>
    <lineage>
        <taxon>Bacteria</taxon>
        <taxon>Bacillati</taxon>
        <taxon>Mycoplasmatota</taxon>
        <taxon>Mollicutes</taxon>
        <taxon>Acholeplasmatales</taxon>
        <taxon>Acholeplasmataceae</taxon>
        <taxon>Candidatus Phytoplasma</taxon>
    </lineage>
</organism>
<evidence type="ECO:0000256" key="8">
    <source>
        <dbReference type="ARBA" id="ARBA00023136"/>
    </source>
</evidence>
<dbReference type="SUPFAM" id="SSF103491">
    <property type="entry name" value="Preprotein translocase SecY subunit"/>
    <property type="match status" value="1"/>
</dbReference>
<dbReference type="GO" id="GO:0043952">
    <property type="term" value="P:protein transport by the Sec complex"/>
    <property type="evidence" value="ECO:0007669"/>
    <property type="project" value="UniProtKB-UniRule"/>
</dbReference>
<dbReference type="PRINTS" id="PR00303">
    <property type="entry name" value="SECYTRNLCASE"/>
</dbReference>
<dbReference type="GO" id="GO:0065002">
    <property type="term" value="P:intracellular protein transmembrane transport"/>
    <property type="evidence" value="ECO:0007669"/>
    <property type="project" value="UniProtKB-UniRule"/>
</dbReference>
<dbReference type="EMBL" id="VIAE01000002">
    <property type="protein sequence ID" value="TVY12339.1"/>
    <property type="molecule type" value="Genomic_DNA"/>
</dbReference>
<feature type="transmembrane region" description="Helical" evidence="9">
    <location>
        <begin position="272"/>
        <end position="293"/>
    </location>
</feature>
<comment type="caution">
    <text evidence="11">The sequence shown here is derived from an EMBL/GenBank/DDBJ whole genome shotgun (WGS) entry which is preliminary data.</text>
</comment>
<dbReference type="RefSeq" id="WP_144658264.1">
    <property type="nucleotide sequence ID" value="NZ_VIAE01000002.1"/>
</dbReference>
<evidence type="ECO:0000256" key="5">
    <source>
        <dbReference type="ARBA" id="ARBA00022927"/>
    </source>
</evidence>
<feature type="transmembrane region" description="Helical" evidence="9">
    <location>
        <begin position="154"/>
        <end position="175"/>
    </location>
</feature>
<feature type="transmembrane region" description="Helical" evidence="9">
    <location>
        <begin position="373"/>
        <end position="395"/>
    </location>
</feature>
<evidence type="ECO:0000256" key="2">
    <source>
        <dbReference type="ARBA" id="ARBA00005751"/>
    </source>
</evidence>
<evidence type="ECO:0000256" key="3">
    <source>
        <dbReference type="ARBA" id="ARBA00022448"/>
    </source>
</evidence>
<evidence type="ECO:0000256" key="7">
    <source>
        <dbReference type="ARBA" id="ARBA00023010"/>
    </source>
</evidence>
<dbReference type="Proteomes" id="UP000320078">
    <property type="component" value="Unassembled WGS sequence"/>
</dbReference>
<gene>
    <name evidence="9 11" type="primary">secY</name>
    <name evidence="11" type="ORF">MDPP_00112</name>
</gene>
<keyword evidence="9" id="KW-1003">Cell membrane</keyword>
<reference evidence="11 12" key="1">
    <citation type="submission" date="2019-06" db="EMBL/GenBank/DDBJ databases">
        <title>Draft Genome Sequence of Candidatus Phytoplasma pini-Related Strain MDPP: A Resource for Comparative Genomics of Gymnosperm-infecting Phytoplasmas.</title>
        <authorList>
            <person name="Cai W."/>
            <person name="Costanzo S."/>
            <person name="Shao J."/>
            <person name="Zhao Y."/>
            <person name="Davis R."/>
        </authorList>
    </citation>
    <scope>NUCLEOTIDE SEQUENCE [LARGE SCALE GENOMIC DNA]</scope>
    <source>
        <strain evidence="11 12">MDPP</strain>
    </source>
</reference>
<name>A0A559KJP6_9MOLU</name>
<dbReference type="PANTHER" id="PTHR10906">
    <property type="entry name" value="SECY/SEC61-ALPHA FAMILY MEMBER"/>
    <property type="match status" value="1"/>
</dbReference>
<dbReference type="InterPro" id="IPR002208">
    <property type="entry name" value="SecY/SEC61-alpha"/>
</dbReference>
<keyword evidence="6 9" id="KW-1133">Transmembrane helix</keyword>
<feature type="transmembrane region" description="Helical" evidence="9">
    <location>
        <begin position="313"/>
        <end position="337"/>
    </location>
</feature>
<feature type="transmembrane region" description="Helical" evidence="9">
    <location>
        <begin position="18"/>
        <end position="38"/>
    </location>
</feature>
<feature type="transmembrane region" description="Helical" evidence="9">
    <location>
        <begin position="222"/>
        <end position="245"/>
    </location>
</feature>
<evidence type="ECO:0000256" key="6">
    <source>
        <dbReference type="ARBA" id="ARBA00022989"/>
    </source>
</evidence>
<dbReference type="Pfam" id="PF00344">
    <property type="entry name" value="SecY"/>
    <property type="match status" value="1"/>
</dbReference>
<keyword evidence="4 9" id="KW-0812">Transmembrane</keyword>
<dbReference type="Gene3D" id="1.10.3370.10">
    <property type="entry name" value="SecY subunit domain"/>
    <property type="match status" value="1"/>
</dbReference>
<feature type="transmembrane region" description="Helical" evidence="9">
    <location>
        <begin position="58"/>
        <end position="84"/>
    </location>
</feature>
<evidence type="ECO:0000256" key="9">
    <source>
        <dbReference type="HAMAP-Rule" id="MF_01465"/>
    </source>
</evidence>
<evidence type="ECO:0000313" key="11">
    <source>
        <dbReference type="EMBL" id="TVY12339.1"/>
    </source>
</evidence>
<comment type="function">
    <text evidence="9">The central subunit of the protein translocation channel SecYEG. Consists of two halves formed by TMs 1-5 and 6-10. These two domains form a lateral gate at the front which open onto the bilayer between TMs 2 and 7, and are clamped together by SecE at the back. The channel is closed by both a pore ring composed of hydrophobic SecY resides and a short helix (helix 2A) on the extracellular side of the membrane which forms a plug. The plug probably moves laterally to allow the channel to open. The ring and the pore may move independently.</text>
</comment>
<evidence type="ECO:0000256" key="10">
    <source>
        <dbReference type="RuleBase" id="RU004349"/>
    </source>
</evidence>
<evidence type="ECO:0000313" key="12">
    <source>
        <dbReference type="Proteomes" id="UP000320078"/>
    </source>
</evidence>
<dbReference type="GO" id="GO:0006605">
    <property type="term" value="P:protein targeting"/>
    <property type="evidence" value="ECO:0007669"/>
    <property type="project" value="UniProtKB-UniRule"/>
</dbReference>
<keyword evidence="12" id="KW-1185">Reference proteome</keyword>
<dbReference type="AlphaFoldDB" id="A0A559KJP6"/>
<dbReference type="HAMAP" id="MF_01465">
    <property type="entry name" value="SecY"/>
    <property type="match status" value="1"/>
</dbReference>
<evidence type="ECO:0000256" key="1">
    <source>
        <dbReference type="ARBA" id="ARBA00004141"/>
    </source>
</evidence>
<comment type="caution">
    <text evidence="9">Lacks conserved residue(s) required for the propagation of feature annotation.</text>
</comment>
<keyword evidence="7 9" id="KW-0811">Translocation</keyword>